<evidence type="ECO:0000313" key="5">
    <source>
        <dbReference type="Proteomes" id="UP000733744"/>
    </source>
</evidence>
<dbReference type="PANTHER" id="PTHR43080:SF26">
    <property type="entry name" value="REGULATORY PROTEIN"/>
    <property type="match status" value="1"/>
</dbReference>
<dbReference type="InterPro" id="IPR046342">
    <property type="entry name" value="CBS_dom_sf"/>
</dbReference>
<evidence type="ECO:0000256" key="1">
    <source>
        <dbReference type="ARBA" id="ARBA00023122"/>
    </source>
</evidence>
<dbReference type="SUPFAM" id="SSF54631">
    <property type="entry name" value="CBS-domain pair"/>
    <property type="match status" value="1"/>
</dbReference>
<dbReference type="CDD" id="cd04629">
    <property type="entry name" value="CBS_pair_bac"/>
    <property type="match status" value="1"/>
</dbReference>
<dbReference type="SMART" id="SM00116">
    <property type="entry name" value="CBS"/>
    <property type="match status" value="2"/>
</dbReference>
<feature type="domain" description="CBS" evidence="3">
    <location>
        <begin position="11"/>
        <end position="69"/>
    </location>
</feature>
<proteinExistence type="predicted"/>
<dbReference type="InterPro" id="IPR044729">
    <property type="entry name" value="CBS_bac"/>
</dbReference>
<dbReference type="InterPro" id="IPR051257">
    <property type="entry name" value="Diverse_CBS-Domain"/>
</dbReference>
<evidence type="ECO:0000313" key="4">
    <source>
        <dbReference type="EMBL" id="TRW89667.1"/>
    </source>
</evidence>
<reference evidence="4 5" key="1">
    <citation type="journal article" date="2019" name="Antonie Van Leeuwenhoek">
        <title>Description of 'Ca. Methylobacter oryzae' KRF1, a novel species from the environmentally important Methylobacter clade 2.</title>
        <authorList>
            <person name="Khatri K."/>
            <person name="Mohite J.A."/>
            <person name="Pandit P.S."/>
            <person name="Bahulikar R."/>
            <person name="Rahalkar M.C."/>
        </authorList>
    </citation>
    <scope>NUCLEOTIDE SEQUENCE [LARGE SCALE GENOMIC DNA]</scope>
    <source>
        <strain evidence="4 5">KRF1</strain>
    </source>
</reference>
<keyword evidence="1 2" id="KW-0129">CBS domain</keyword>
<dbReference type="EMBL" id="RYFG02000121">
    <property type="protein sequence ID" value="TRW89667.1"/>
    <property type="molecule type" value="Genomic_DNA"/>
</dbReference>
<sequence length="131" mass="14377">MLAKITVADYMSKRLVTLAKDADVIDAVKKLLDHKITSAPVVDQVGRLLGMFSEKDVMNIVLEASYNQSMGGKVGDYMTKQVITVDAESSIVDLAEKFQQSTVRSFPVFQDDDLVGIVSRTDVLRALASIH</sequence>
<dbReference type="Proteomes" id="UP000733744">
    <property type="component" value="Unassembled WGS sequence"/>
</dbReference>
<dbReference type="PANTHER" id="PTHR43080">
    <property type="entry name" value="CBS DOMAIN-CONTAINING PROTEIN CBSX3, MITOCHONDRIAL"/>
    <property type="match status" value="1"/>
</dbReference>
<dbReference type="Pfam" id="PF00571">
    <property type="entry name" value="CBS"/>
    <property type="match status" value="2"/>
</dbReference>
<keyword evidence="5" id="KW-1185">Reference proteome</keyword>
<dbReference type="PROSITE" id="PS51371">
    <property type="entry name" value="CBS"/>
    <property type="match status" value="2"/>
</dbReference>
<gene>
    <name evidence="4" type="ORF">EKO24_021705</name>
</gene>
<evidence type="ECO:0000256" key="2">
    <source>
        <dbReference type="PROSITE-ProRule" id="PRU00703"/>
    </source>
</evidence>
<organism evidence="4 5">
    <name type="scientific">Candidatus Methylobacter oryzae</name>
    <dbReference type="NCBI Taxonomy" id="2497749"/>
    <lineage>
        <taxon>Bacteria</taxon>
        <taxon>Pseudomonadati</taxon>
        <taxon>Pseudomonadota</taxon>
        <taxon>Gammaproteobacteria</taxon>
        <taxon>Methylococcales</taxon>
        <taxon>Methylococcaceae</taxon>
        <taxon>Methylobacter</taxon>
    </lineage>
</organism>
<accession>A0ABY3C4P2</accession>
<dbReference type="Gene3D" id="3.10.580.10">
    <property type="entry name" value="CBS-domain"/>
    <property type="match status" value="1"/>
</dbReference>
<feature type="domain" description="CBS" evidence="3">
    <location>
        <begin position="78"/>
        <end position="131"/>
    </location>
</feature>
<dbReference type="RefSeq" id="WP_143733333.1">
    <property type="nucleotide sequence ID" value="NZ_RYFG02000121.1"/>
</dbReference>
<name>A0ABY3C4P2_9GAMM</name>
<evidence type="ECO:0000259" key="3">
    <source>
        <dbReference type="PROSITE" id="PS51371"/>
    </source>
</evidence>
<comment type="caution">
    <text evidence="4">The sequence shown here is derived from an EMBL/GenBank/DDBJ whole genome shotgun (WGS) entry which is preliminary data.</text>
</comment>
<protein>
    <submittedName>
        <fullName evidence="4">CBS domain-containing protein</fullName>
    </submittedName>
</protein>
<dbReference type="InterPro" id="IPR000644">
    <property type="entry name" value="CBS_dom"/>
</dbReference>